<dbReference type="GeneID" id="83591178"/>
<dbReference type="PROSITE" id="PS50995">
    <property type="entry name" value="HTH_MARR_2"/>
    <property type="match status" value="1"/>
</dbReference>
<keyword evidence="2" id="KW-0238">DNA-binding</keyword>
<dbReference type="Gene3D" id="1.10.10.10">
    <property type="entry name" value="Winged helix-like DNA-binding domain superfamily/Winged helix DNA-binding domain"/>
    <property type="match status" value="1"/>
</dbReference>
<dbReference type="AlphaFoldDB" id="A0A7Y3WU09"/>
<organism evidence="5 6">
    <name type="scientific">Clostridium estertheticum</name>
    <dbReference type="NCBI Taxonomy" id="238834"/>
    <lineage>
        <taxon>Bacteria</taxon>
        <taxon>Bacillati</taxon>
        <taxon>Bacillota</taxon>
        <taxon>Clostridia</taxon>
        <taxon>Eubacteriales</taxon>
        <taxon>Clostridiaceae</taxon>
        <taxon>Clostridium</taxon>
    </lineage>
</organism>
<sequence length="145" mass="16540">MDRSKAIGFVVKTLSNQVKRQIDISVSKCEIDGITGMQCWIIGYLCDNVDKRDVFQKDVEIAFNIRRSTATVILQLMEKNGLITREAVSCDARLKKLILTEKAFDIHLKIEAQIIQVEQKIAKGLTDEEIETFLRLVNKISKNIE</sequence>
<name>A0A7Y3WU09_9CLOT</name>
<dbReference type="InterPro" id="IPR036390">
    <property type="entry name" value="WH_DNA-bd_sf"/>
</dbReference>
<feature type="domain" description="HTH marR-type" evidence="4">
    <location>
        <begin position="1"/>
        <end position="142"/>
    </location>
</feature>
<dbReference type="InterPro" id="IPR036388">
    <property type="entry name" value="WH-like_DNA-bd_sf"/>
</dbReference>
<keyword evidence="1" id="KW-0805">Transcription regulation</keyword>
<dbReference type="GO" id="GO:0003700">
    <property type="term" value="F:DNA-binding transcription factor activity"/>
    <property type="evidence" value="ECO:0007669"/>
    <property type="project" value="InterPro"/>
</dbReference>
<dbReference type="SMART" id="SM00347">
    <property type="entry name" value="HTH_MARR"/>
    <property type="match status" value="1"/>
</dbReference>
<dbReference type="PANTHER" id="PTHR42756">
    <property type="entry name" value="TRANSCRIPTIONAL REGULATOR, MARR"/>
    <property type="match status" value="1"/>
</dbReference>
<dbReference type="RefSeq" id="WP_171298244.1">
    <property type="nucleotide sequence ID" value="NZ_CP077615.1"/>
</dbReference>
<dbReference type="Pfam" id="PF12802">
    <property type="entry name" value="MarR_2"/>
    <property type="match status" value="1"/>
</dbReference>
<evidence type="ECO:0000256" key="3">
    <source>
        <dbReference type="ARBA" id="ARBA00023163"/>
    </source>
</evidence>
<dbReference type="InterPro" id="IPR000835">
    <property type="entry name" value="HTH_MarR-typ"/>
</dbReference>
<reference evidence="5 6" key="1">
    <citation type="submission" date="2020-05" db="EMBL/GenBank/DDBJ databases">
        <title>Complete genome of Clostridium estertheticum subspecies estertheticum, isolated from Vacuum packed lamb meat from New Zealand imported to Switzerland.</title>
        <authorList>
            <person name="Wambui J."/>
            <person name="Stevens M.J.A."/>
            <person name="Stephan R."/>
        </authorList>
    </citation>
    <scope>NUCLEOTIDE SEQUENCE [LARGE SCALE GENOMIC DNA]</scope>
    <source>
        <strain evidence="5 6">CEST001</strain>
    </source>
</reference>
<proteinExistence type="predicted"/>
<dbReference type="PANTHER" id="PTHR42756:SF1">
    <property type="entry name" value="TRANSCRIPTIONAL REPRESSOR OF EMRAB OPERON"/>
    <property type="match status" value="1"/>
</dbReference>
<gene>
    <name evidence="5" type="ORF">HLQ16_16875</name>
</gene>
<evidence type="ECO:0000256" key="1">
    <source>
        <dbReference type="ARBA" id="ARBA00023015"/>
    </source>
</evidence>
<evidence type="ECO:0000313" key="5">
    <source>
        <dbReference type="EMBL" id="NNU77609.1"/>
    </source>
</evidence>
<dbReference type="EMBL" id="JABEYB010000014">
    <property type="protein sequence ID" value="NNU77609.1"/>
    <property type="molecule type" value="Genomic_DNA"/>
</dbReference>
<accession>A0A7Y3WU09</accession>
<dbReference type="GO" id="GO:0003677">
    <property type="term" value="F:DNA binding"/>
    <property type="evidence" value="ECO:0007669"/>
    <property type="project" value="UniProtKB-KW"/>
</dbReference>
<dbReference type="SUPFAM" id="SSF46785">
    <property type="entry name" value="Winged helix' DNA-binding domain"/>
    <property type="match status" value="1"/>
</dbReference>
<evidence type="ECO:0000313" key="6">
    <source>
        <dbReference type="Proteomes" id="UP000531659"/>
    </source>
</evidence>
<dbReference type="PRINTS" id="PR00598">
    <property type="entry name" value="HTHMARR"/>
</dbReference>
<comment type="caution">
    <text evidence="5">The sequence shown here is derived from an EMBL/GenBank/DDBJ whole genome shotgun (WGS) entry which is preliminary data.</text>
</comment>
<keyword evidence="3" id="KW-0804">Transcription</keyword>
<evidence type="ECO:0000259" key="4">
    <source>
        <dbReference type="PROSITE" id="PS50995"/>
    </source>
</evidence>
<protein>
    <submittedName>
        <fullName evidence="5">MarR family transcriptional regulator</fullName>
    </submittedName>
</protein>
<evidence type="ECO:0000256" key="2">
    <source>
        <dbReference type="ARBA" id="ARBA00023125"/>
    </source>
</evidence>
<dbReference type="Proteomes" id="UP000531659">
    <property type="component" value="Unassembled WGS sequence"/>
</dbReference>